<evidence type="ECO:0000313" key="3">
    <source>
        <dbReference type="EMBL" id="SDQ82521.1"/>
    </source>
</evidence>
<dbReference type="InterPro" id="IPR010982">
    <property type="entry name" value="Lambda_DNA-bd_dom_sf"/>
</dbReference>
<sequence>MGPRLIQLRRKYKLNQSKLGELCGVTKAAVSQWEAGISTPEIKRLIELRSKLGFSLDWLIAGEGEATPGSLGAMPGFEERRQGNRRACRRDRRQRQKQDNSINNTR</sequence>
<comment type="caution">
    <text evidence="3">The sequence shown here is derived from an EMBL/GenBank/DDBJ whole genome shotgun (WGS) entry which is preliminary data.</text>
</comment>
<dbReference type="CDD" id="cd00093">
    <property type="entry name" value="HTH_XRE"/>
    <property type="match status" value="1"/>
</dbReference>
<reference evidence="3 4" key="1">
    <citation type="submission" date="2016-10" db="EMBL/GenBank/DDBJ databases">
        <authorList>
            <person name="Varghese N."/>
            <person name="Submissions S."/>
        </authorList>
    </citation>
    <scope>NUCLEOTIDE SEQUENCE [LARGE SCALE GENOMIC DNA]</scope>
    <source>
        <strain evidence="3 4">Nl1</strain>
    </source>
</reference>
<keyword evidence="4" id="KW-1185">Reference proteome</keyword>
<dbReference type="PROSITE" id="PS50943">
    <property type="entry name" value="HTH_CROC1"/>
    <property type="match status" value="1"/>
</dbReference>
<name>A0ABY0THB7_9PROT</name>
<dbReference type="Proteomes" id="UP000183471">
    <property type="component" value="Unassembled WGS sequence"/>
</dbReference>
<dbReference type="SUPFAM" id="SSF47413">
    <property type="entry name" value="lambda repressor-like DNA-binding domains"/>
    <property type="match status" value="1"/>
</dbReference>
<accession>A0ABY0THB7</accession>
<dbReference type="EMBL" id="FNKY01000001">
    <property type="protein sequence ID" value="SDQ82521.1"/>
    <property type="molecule type" value="Genomic_DNA"/>
</dbReference>
<feature type="compositionally biased region" description="Basic residues" evidence="1">
    <location>
        <begin position="83"/>
        <end position="95"/>
    </location>
</feature>
<gene>
    <name evidence="3" type="ORF">SAMN05216402_2443</name>
</gene>
<evidence type="ECO:0000313" key="4">
    <source>
        <dbReference type="Proteomes" id="UP000183471"/>
    </source>
</evidence>
<proteinExistence type="predicted"/>
<feature type="region of interest" description="Disordered" evidence="1">
    <location>
        <begin position="67"/>
        <end position="106"/>
    </location>
</feature>
<feature type="domain" description="HTH cro/C1-type" evidence="2">
    <location>
        <begin position="5"/>
        <end position="59"/>
    </location>
</feature>
<evidence type="ECO:0000259" key="2">
    <source>
        <dbReference type="PROSITE" id="PS50943"/>
    </source>
</evidence>
<organism evidence="3 4">
    <name type="scientific">Nitrosospira multiformis</name>
    <dbReference type="NCBI Taxonomy" id="1231"/>
    <lineage>
        <taxon>Bacteria</taxon>
        <taxon>Pseudomonadati</taxon>
        <taxon>Pseudomonadota</taxon>
        <taxon>Betaproteobacteria</taxon>
        <taxon>Nitrosomonadales</taxon>
        <taxon>Nitrosomonadaceae</taxon>
        <taxon>Nitrosospira</taxon>
    </lineage>
</organism>
<evidence type="ECO:0000256" key="1">
    <source>
        <dbReference type="SAM" id="MobiDB-lite"/>
    </source>
</evidence>
<protein>
    <submittedName>
        <fullName evidence="3">Helix-turn-helix</fullName>
    </submittedName>
</protein>
<dbReference type="SMART" id="SM00530">
    <property type="entry name" value="HTH_XRE"/>
    <property type="match status" value="1"/>
</dbReference>
<dbReference type="Gene3D" id="1.10.260.40">
    <property type="entry name" value="lambda repressor-like DNA-binding domains"/>
    <property type="match status" value="1"/>
</dbReference>
<dbReference type="Pfam" id="PF01381">
    <property type="entry name" value="HTH_3"/>
    <property type="match status" value="1"/>
</dbReference>
<dbReference type="RefSeq" id="WP_074632858.1">
    <property type="nucleotide sequence ID" value="NZ_FNKY01000001.1"/>
</dbReference>
<dbReference type="InterPro" id="IPR001387">
    <property type="entry name" value="Cro/C1-type_HTH"/>
</dbReference>